<evidence type="ECO:0000313" key="4">
    <source>
        <dbReference type="Proteomes" id="UP000464468"/>
    </source>
</evidence>
<feature type="region of interest" description="Disordered" evidence="1">
    <location>
        <begin position="261"/>
        <end position="296"/>
    </location>
</feature>
<dbReference type="Pfam" id="PF13464">
    <property type="entry name" value="RodZ_C"/>
    <property type="match status" value="1"/>
</dbReference>
<dbReference type="Proteomes" id="UP000464468">
    <property type="component" value="Chromosome"/>
</dbReference>
<dbReference type="GO" id="GO:0003677">
    <property type="term" value="F:DNA binding"/>
    <property type="evidence" value="ECO:0007669"/>
    <property type="project" value="InterPro"/>
</dbReference>
<dbReference type="InterPro" id="IPR010982">
    <property type="entry name" value="Lambda_DNA-bd_dom_sf"/>
</dbReference>
<dbReference type="InterPro" id="IPR050400">
    <property type="entry name" value="Bact_Cytoskel_RodZ"/>
</dbReference>
<protein>
    <submittedName>
        <fullName evidence="3">DUF4115 domain-containing protein</fullName>
    </submittedName>
</protein>
<evidence type="ECO:0000259" key="2">
    <source>
        <dbReference type="SMART" id="SM00530"/>
    </source>
</evidence>
<dbReference type="KEGG" id="schy:GVO57_13885"/>
<reference evidence="3 4" key="1">
    <citation type="submission" date="2020-01" db="EMBL/GenBank/DDBJ databases">
        <title>Sphingomonas sp. C33 whole genome sequece.</title>
        <authorList>
            <person name="Park C."/>
        </authorList>
    </citation>
    <scope>NUCLEOTIDE SEQUENCE [LARGE SCALE GENOMIC DNA]</scope>
    <source>
        <strain evidence="3 4">C33</strain>
    </source>
</reference>
<accession>A0A7Z2NXM8</accession>
<feature type="domain" description="HTH cro/C1-type" evidence="2">
    <location>
        <begin position="17"/>
        <end position="78"/>
    </location>
</feature>
<dbReference type="SUPFAM" id="SSF47413">
    <property type="entry name" value="lambda repressor-like DNA-binding domains"/>
    <property type="match status" value="1"/>
</dbReference>
<feature type="compositionally biased region" description="Low complexity" evidence="1">
    <location>
        <begin position="262"/>
        <end position="287"/>
    </location>
</feature>
<feature type="region of interest" description="Disordered" evidence="1">
    <location>
        <begin position="144"/>
        <end position="175"/>
    </location>
</feature>
<dbReference type="AlphaFoldDB" id="A0A7Z2NXM8"/>
<evidence type="ECO:0000256" key="1">
    <source>
        <dbReference type="SAM" id="MobiDB-lite"/>
    </source>
</evidence>
<dbReference type="CDD" id="cd00093">
    <property type="entry name" value="HTH_XRE"/>
    <property type="match status" value="1"/>
</dbReference>
<dbReference type="InterPro" id="IPR025194">
    <property type="entry name" value="RodZ-like_C"/>
</dbReference>
<sequence>MMSENEAVSGADRAGERLRAAREAAGLSLTDIAARTRVTQRHLEAIEADDFGALPSPTYSVGFARAYARAVGADEVAIAALVRGQLEGGLRARQESLDLAPADPARVPPRGLAWTGLILVLLLVGGYALWRSNWLASGSAPEIAMSTSTSTPAPEASEQPAAAPPPPVAAPAPATGPVALTATDIVWVRITDAAGKRLFEKEMQPGERYQLPDGAEAPVITTGRPNMLKVTLGDTEIPPLGEPEKRIKNVPLTAEALRARLAATAPGTPAGPTAPAASSPATGAPAAAPSPSPAGA</sequence>
<gene>
    <name evidence="3" type="ORF">GVO57_13885</name>
</gene>
<organism evidence="3 4">
    <name type="scientific">Sphingomonas changnyeongensis</name>
    <dbReference type="NCBI Taxonomy" id="2698679"/>
    <lineage>
        <taxon>Bacteria</taxon>
        <taxon>Pseudomonadati</taxon>
        <taxon>Pseudomonadota</taxon>
        <taxon>Alphaproteobacteria</taxon>
        <taxon>Sphingomonadales</taxon>
        <taxon>Sphingomonadaceae</taxon>
        <taxon>Sphingomonas</taxon>
    </lineage>
</organism>
<dbReference type="SMART" id="SM00530">
    <property type="entry name" value="HTH_XRE"/>
    <property type="match status" value="1"/>
</dbReference>
<dbReference type="PANTHER" id="PTHR34475">
    <property type="match status" value="1"/>
</dbReference>
<proteinExistence type="predicted"/>
<dbReference type="Gene3D" id="1.10.260.40">
    <property type="entry name" value="lambda repressor-like DNA-binding domains"/>
    <property type="match status" value="1"/>
</dbReference>
<feature type="compositionally biased region" description="Low complexity" evidence="1">
    <location>
        <begin position="146"/>
        <end position="161"/>
    </location>
</feature>
<evidence type="ECO:0000313" key="3">
    <source>
        <dbReference type="EMBL" id="QHL91685.1"/>
    </source>
</evidence>
<name>A0A7Z2NXM8_9SPHN</name>
<dbReference type="RefSeq" id="WP_160593721.1">
    <property type="nucleotide sequence ID" value="NZ_CP047895.1"/>
</dbReference>
<dbReference type="PANTHER" id="PTHR34475:SF1">
    <property type="entry name" value="CYTOSKELETON PROTEIN RODZ"/>
    <property type="match status" value="1"/>
</dbReference>
<keyword evidence="4" id="KW-1185">Reference proteome</keyword>
<dbReference type="Pfam" id="PF13413">
    <property type="entry name" value="HTH_25"/>
    <property type="match status" value="1"/>
</dbReference>
<dbReference type="InterPro" id="IPR001387">
    <property type="entry name" value="Cro/C1-type_HTH"/>
</dbReference>
<dbReference type="EMBL" id="CP047895">
    <property type="protein sequence ID" value="QHL91685.1"/>
    <property type="molecule type" value="Genomic_DNA"/>
</dbReference>